<dbReference type="NCBIfam" id="NF033788">
    <property type="entry name" value="HTH_metalloreg"/>
    <property type="match status" value="1"/>
</dbReference>
<evidence type="ECO:0000313" key="5">
    <source>
        <dbReference type="EMBL" id="BDU68448.1"/>
    </source>
</evidence>
<feature type="domain" description="HTH arsR-type" evidence="4">
    <location>
        <begin position="6"/>
        <end position="99"/>
    </location>
</feature>
<dbReference type="Proteomes" id="UP001242010">
    <property type="component" value="Chromosome"/>
</dbReference>
<dbReference type="InterPro" id="IPR036388">
    <property type="entry name" value="WH-like_DNA-bd_sf"/>
</dbReference>
<dbReference type="PROSITE" id="PS50987">
    <property type="entry name" value="HTH_ARSR_2"/>
    <property type="match status" value="1"/>
</dbReference>
<keyword evidence="1" id="KW-0805">Transcription regulation</keyword>
<reference evidence="6" key="1">
    <citation type="journal article" date="2023" name="Int. J. Syst. Evol. Microbiol.">
        <title>Mesoterricola silvestris gen. nov., sp. nov., Mesoterricola sediminis sp. nov., Geothrix oryzae sp. nov., Geothrix edaphica sp. nov., Geothrix rubra sp. nov., and Geothrix limicola sp. nov., six novel members of Acidobacteriota isolated from soils.</title>
        <authorList>
            <person name="Itoh H."/>
            <person name="Sugisawa Y."/>
            <person name="Mise K."/>
            <person name="Xu Z."/>
            <person name="Kuniyasu M."/>
            <person name="Ushijima N."/>
            <person name="Kawano K."/>
            <person name="Kobayashi E."/>
            <person name="Shiratori Y."/>
            <person name="Masuda Y."/>
            <person name="Senoo K."/>
        </authorList>
    </citation>
    <scope>NUCLEOTIDE SEQUENCE [LARGE SCALE GENOMIC DNA]</scope>
    <source>
        <strain evidence="6">Red222</strain>
    </source>
</reference>
<sequence length="102" mass="11416">MRNLHHPEREQLDLPAVLYALSDPTRLEIVRKLAGEGERACGTFGLPATKATLSHHFKVLREAGLIQTRVEGVHRYNSLRKPDLDARFPGLLKAILKATAPR</sequence>
<dbReference type="CDD" id="cd00090">
    <property type="entry name" value="HTH_ARSR"/>
    <property type="match status" value="1"/>
</dbReference>
<dbReference type="Gene3D" id="1.10.10.10">
    <property type="entry name" value="Winged helix-like DNA-binding domain superfamily/Winged helix DNA-binding domain"/>
    <property type="match status" value="1"/>
</dbReference>
<dbReference type="PANTHER" id="PTHR33154">
    <property type="entry name" value="TRANSCRIPTIONAL REGULATOR, ARSR FAMILY"/>
    <property type="match status" value="1"/>
</dbReference>
<keyword evidence="3" id="KW-0804">Transcription</keyword>
<dbReference type="EMBL" id="AP027079">
    <property type="protein sequence ID" value="BDU68448.1"/>
    <property type="molecule type" value="Genomic_DNA"/>
</dbReference>
<evidence type="ECO:0000313" key="6">
    <source>
        <dbReference type="Proteomes" id="UP001242010"/>
    </source>
</evidence>
<evidence type="ECO:0000256" key="1">
    <source>
        <dbReference type="ARBA" id="ARBA00023015"/>
    </source>
</evidence>
<evidence type="ECO:0000256" key="3">
    <source>
        <dbReference type="ARBA" id="ARBA00023163"/>
    </source>
</evidence>
<dbReference type="InterPro" id="IPR036390">
    <property type="entry name" value="WH_DNA-bd_sf"/>
</dbReference>
<evidence type="ECO:0000259" key="4">
    <source>
        <dbReference type="PROSITE" id="PS50987"/>
    </source>
</evidence>
<protein>
    <submittedName>
        <fullName evidence="5">Transcriptional regulator</fullName>
    </submittedName>
</protein>
<dbReference type="PANTHER" id="PTHR33154:SF12">
    <property type="entry name" value="TRANSCRIPTIONAL REGULATORY PROTEIN"/>
    <property type="match status" value="1"/>
</dbReference>
<dbReference type="Pfam" id="PF12840">
    <property type="entry name" value="HTH_20"/>
    <property type="match status" value="1"/>
</dbReference>
<accession>A0ABN6UUK8</accession>
<gene>
    <name evidence="5" type="ORF">GETHOR_05490</name>
</gene>
<proteinExistence type="predicted"/>
<keyword evidence="6" id="KW-1185">Reference proteome</keyword>
<dbReference type="InterPro" id="IPR051081">
    <property type="entry name" value="HTH_MetalResp_TranReg"/>
</dbReference>
<keyword evidence="2" id="KW-0238">DNA-binding</keyword>
<organism evidence="5 6">
    <name type="scientific">Geothrix oryzae</name>
    <dbReference type="NCBI Taxonomy" id="2927975"/>
    <lineage>
        <taxon>Bacteria</taxon>
        <taxon>Pseudomonadati</taxon>
        <taxon>Acidobacteriota</taxon>
        <taxon>Holophagae</taxon>
        <taxon>Holophagales</taxon>
        <taxon>Holophagaceae</taxon>
        <taxon>Geothrix</taxon>
    </lineage>
</organism>
<dbReference type="InterPro" id="IPR011991">
    <property type="entry name" value="ArsR-like_HTH"/>
</dbReference>
<dbReference type="RefSeq" id="WP_286355085.1">
    <property type="nucleotide sequence ID" value="NZ_AP027079.1"/>
</dbReference>
<dbReference type="SMART" id="SM00418">
    <property type="entry name" value="HTH_ARSR"/>
    <property type="match status" value="1"/>
</dbReference>
<name>A0ABN6UUK8_9BACT</name>
<dbReference type="SUPFAM" id="SSF46785">
    <property type="entry name" value="Winged helix' DNA-binding domain"/>
    <property type="match status" value="1"/>
</dbReference>
<dbReference type="InterPro" id="IPR001845">
    <property type="entry name" value="HTH_ArsR_DNA-bd_dom"/>
</dbReference>
<evidence type="ECO:0000256" key="2">
    <source>
        <dbReference type="ARBA" id="ARBA00023125"/>
    </source>
</evidence>